<feature type="compositionally biased region" description="Basic and acidic residues" evidence="1">
    <location>
        <begin position="28"/>
        <end position="41"/>
    </location>
</feature>
<reference evidence="4" key="1">
    <citation type="submission" date="2016-06" db="UniProtKB">
        <authorList>
            <consortium name="WormBaseParasite"/>
        </authorList>
    </citation>
    <scope>IDENTIFICATION</scope>
</reference>
<dbReference type="Proteomes" id="UP000270296">
    <property type="component" value="Unassembled WGS sequence"/>
</dbReference>
<evidence type="ECO:0000256" key="1">
    <source>
        <dbReference type="SAM" id="MobiDB-lite"/>
    </source>
</evidence>
<reference evidence="2 3" key="2">
    <citation type="submission" date="2018-11" db="EMBL/GenBank/DDBJ databases">
        <authorList>
            <consortium name="Pathogen Informatics"/>
        </authorList>
    </citation>
    <scope>NUCLEOTIDE SEQUENCE [LARGE SCALE GENOMIC DNA]</scope>
</reference>
<keyword evidence="3" id="KW-1185">Reference proteome</keyword>
<organism evidence="4">
    <name type="scientific">Soboliphyme baturini</name>
    <dbReference type="NCBI Taxonomy" id="241478"/>
    <lineage>
        <taxon>Eukaryota</taxon>
        <taxon>Metazoa</taxon>
        <taxon>Ecdysozoa</taxon>
        <taxon>Nematoda</taxon>
        <taxon>Enoplea</taxon>
        <taxon>Dorylaimia</taxon>
        <taxon>Dioctophymatida</taxon>
        <taxon>Dioctophymatoidea</taxon>
        <taxon>Soboliphymatidae</taxon>
        <taxon>Soboliphyme</taxon>
    </lineage>
</organism>
<evidence type="ECO:0000313" key="4">
    <source>
        <dbReference type="WBParaSite" id="SBAD_0000468401-mRNA-1"/>
    </source>
</evidence>
<feature type="region of interest" description="Disordered" evidence="1">
    <location>
        <begin position="1"/>
        <end position="79"/>
    </location>
</feature>
<feature type="compositionally biased region" description="Polar residues" evidence="1">
    <location>
        <begin position="1"/>
        <end position="21"/>
    </location>
</feature>
<feature type="compositionally biased region" description="Basic and acidic residues" evidence="1">
    <location>
        <begin position="58"/>
        <end position="79"/>
    </location>
</feature>
<sequence>MSGSQKTLTVRQYKSGRWSTLKNRRRSVKEAPWMEKKRSSSAERPPVPSAQADEEESAMTKHNENEQEKNRFREKKIPGDEHPFHLVVLERGRIKRENEADKSAMDVEETKKLFKFLWTSPDKNETAL</sequence>
<dbReference type="WBParaSite" id="SBAD_0000468401-mRNA-1">
    <property type="protein sequence ID" value="SBAD_0000468401-mRNA-1"/>
    <property type="gene ID" value="SBAD_0000468401"/>
</dbReference>
<proteinExistence type="predicted"/>
<evidence type="ECO:0000313" key="3">
    <source>
        <dbReference type="Proteomes" id="UP000270296"/>
    </source>
</evidence>
<name>A0A183ILJ7_9BILA</name>
<gene>
    <name evidence="2" type="ORF">SBAD_LOCUS4493</name>
</gene>
<dbReference type="AlphaFoldDB" id="A0A183ILJ7"/>
<dbReference type="EMBL" id="UZAM01008352">
    <property type="protein sequence ID" value="VDP04542.1"/>
    <property type="molecule type" value="Genomic_DNA"/>
</dbReference>
<evidence type="ECO:0000313" key="2">
    <source>
        <dbReference type="EMBL" id="VDP04542.1"/>
    </source>
</evidence>
<protein>
    <submittedName>
        <fullName evidence="2 4">Uncharacterized protein</fullName>
    </submittedName>
</protein>
<accession>A0A183ILJ7</accession>